<name>A0A8T2IZ44_9PIPI</name>
<keyword evidence="2" id="KW-1185">Reference proteome</keyword>
<dbReference type="AlphaFoldDB" id="A0A8T2IZ44"/>
<comment type="caution">
    <text evidence="1">The sequence shown here is derived from an EMBL/GenBank/DDBJ whole genome shotgun (WGS) entry which is preliminary data.</text>
</comment>
<sequence>MAQCWSNVCQNQNPKLQLHYFVQTDWLKAANSLSGGNIDQSSSLYFKQELARDQDLWPHFSMVVRVYAIHTSKIRQKGFLLVL</sequence>
<protein>
    <submittedName>
        <fullName evidence="1">Uncharacterized protein</fullName>
    </submittedName>
</protein>
<evidence type="ECO:0000313" key="1">
    <source>
        <dbReference type="EMBL" id="KAG8437252.1"/>
    </source>
</evidence>
<proteinExistence type="predicted"/>
<organism evidence="1 2">
    <name type="scientific">Hymenochirus boettgeri</name>
    <name type="common">Congo dwarf clawed frog</name>
    <dbReference type="NCBI Taxonomy" id="247094"/>
    <lineage>
        <taxon>Eukaryota</taxon>
        <taxon>Metazoa</taxon>
        <taxon>Chordata</taxon>
        <taxon>Craniata</taxon>
        <taxon>Vertebrata</taxon>
        <taxon>Euteleostomi</taxon>
        <taxon>Amphibia</taxon>
        <taxon>Batrachia</taxon>
        <taxon>Anura</taxon>
        <taxon>Pipoidea</taxon>
        <taxon>Pipidae</taxon>
        <taxon>Pipinae</taxon>
        <taxon>Hymenochirus</taxon>
    </lineage>
</organism>
<gene>
    <name evidence="1" type="ORF">GDO86_008090</name>
</gene>
<evidence type="ECO:0000313" key="2">
    <source>
        <dbReference type="Proteomes" id="UP000812440"/>
    </source>
</evidence>
<accession>A0A8T2IZ44</accession>
<dbReference type="Proteomes" id="UP000812440">
    <property type="component" value="Chromosome 4"/>
</dbReference>
<dbReference type="OrthoDB" id="5600418at2759"/>
<dbReference type="EMBL" id="JAACNH010000007">
    <property type="protein sequence ID" value="KAG8437252.1"/>
    <property type="molecule type" value="Genomic_DNA"/>
</dbReference>
<reference evidence="1" key="1">
    <citation type="thesis" date="2020" institute="ProQuest LLC" country="789 East Eisenhower Parkway, Ann Arbor, MI, USA">
        <title>Comparative Genomics and Chromosome Evolution.</title>
        <authorList>
            <person name="Mudd A.B."/>
        </authorList>
    </citation>
    <scope>NUCLEOTIDE SEQUENCE</scope>
    <source>
        <strain evidence="1">Female2</strain>
        <tissue evidence="1">Blood</tissue>
    </source>
</reference>